<dbReference type="InterPro" id="IPR011051">
    <property type="entry name" value="RmlC_Cupin_sf"/>
</dbReference>
<dbReference type="Proteomes" id="UP001336835">
    <property type="component" value="Unassembled WGS sequence"/>
</dbReference>
<comment type="similarity">
    <text evidence="5">Belongs to the dTDP-4-dehydrorhamnose 3,5-epimerase family.</text>
</comment>
<evidence type="ECO:0000313" key="6">
    <source>
        <dbReference type="EMBL" id="MEE1946032.1"/>
    </source>
</evidence>
<proteinExistence type="inferred from homology"/>
<gene>
    <name evidence="6" type="primary">rfbC</name>
    <name evidence="6" type="ORF">VRU48_13000</name>
</gene>
<evidence type="ECO:0000256" key="5">
    <source>
        <dbReference type="RuleBase" id="RU364069"/>
    </source>
</evidence>
<evidence type="ECO:0000256" key="1">
    <source>
        <dbReference type="ARBA" id="ARBA00001298"/>
    </source>
</evidence>
<dbReference type="CDD" id="cd00438">
    <property type="entry name" value="cupin_RmlC"/>
    <property type="match status" value="1"/>
</dbReference>
<dbReference type="SUPFAM" id="SSF51182">
    <property type="entry name" value="RmlC-like cupins"/>
    <property type="match status" value="1"/>
</dbReference>
<keyword evidence="5 6" id="KW-0413">Isomerase</keyword>
<dbReference type="EMBL" id="JAZDQT010000002">
    <property type="protein sequence ID" value="MEE1946032.1"/>
    <property type="molecule type" value="Genomic_DNA"/>
</dbReference>
<comment type="caution">
    <text evidence="6">The sequence shown here is derived from an EMBL/GenBank/DDBJ whole genome shotgun (WGS) entry which is preliminary data.</text>
</comment>
<evidence type="ECO:0000256" key="3">
    <source>
        <dbReference type="ARBA" id="ARBA00012098"/>
    </source>
</evidence>
<dbReference type="PANTHER" id="PTHR21047:SF2">
    <property type="entry name" value="THYMIDINE DIPHOSPHO-4-KETO-RHAMNOSE 3,5-EPIMERASE"/>
    <property type="match status" value="1"/>
</dbReference>
<dbReference type="Pfam" id="PF00908">
    <property type="entry name" value="dTDP_sugar_isom"/>
    <property type="match status" value="1"/>
</dbReference>
<dbReference type="RefSeq" id="WP_330108348.1">
    <property type="nucleotide sequence ID" value="NZ_JAZDQT010000002.1"/>
</dbReference>
<sequence length="183" mass="20714">MNIIQTPIKDLLVIEPKVWKDTRGYFYESYNAKAFEAAGIHAAFVQDNQSFSQKGTLRGLHAQAPPFAQGKLVRVIQGSVLDVAVDIRKDSATYGQHFSIELSGENHKQLWMPPGFLHGFLTLENDTIFTYKVTNYYDKHSEIGIMWNDPTLNVNWGDFELSEILLSDKDLLLGDFKSLASPF</sequence>
<keyword evidence="7" id="KW-1185">Reference proteome</keyword>
<name>A0ABU7I979_9SPHI</name>
<dbReference type="NCBIfam" id="TIGR01221">
    <property type="entry name" value="rmlC"/>
    <property type="match status" value="1"/>
</dbReference>
<evidence type="ECO:0000256" key="4">
    <source>
        <dbReference type="ARBA" id="ARBA00019595"/>
    </source>
</evidence>
<dbReference type="InterPro" id="IPR000888">
    <property type="entry name" value="RmlC-like"/>
</dbReference>
<dbReference type="EC" id="5.1.3.13" evidence="3 5"/>
<evidence type="ECO:0000256" key="2">
    <source>
        <dbReference type="ARBA" id="ARBA00001997"/>
    </source>
</evidence>
<dbReference type="InterPro" id="IPR014710">
    <property type="entry name" value="RmlC-like_jellyroll"/>
</dbReference>
<dbReference type="Gene3D" id="2.60.120.10">
    <property type="entry name" value="Jelly Rolls"/>
    <property type="match status" value="1"/>
</dbReference>
<comment type="subunit">
    <text evidence="5">Homodimer.</text>
</comment>
<dbReference type="GO" id="GO:0008830">
    <property type="term" value="F:dTDP-4-dehydrorhamnose 3,5-epimerase activity"/>
    <property type="evidence" value="ECO:0007669"/>
    <property type="project" value="UniProtKB-EC"/>
</dbReference>
<comment type="function">
    <text evidence="2 5">Catalyzes the epimerization of the C3' and C5'positions of dTDP-6-deoxy-D-xylo-4-hexulose, forming dTDP-6-deoxy-L-lyxo-4-hexulose.</text>
</comment>
<comment type="pathway">
    <text evidence="5">Carbohydrate biosynthesis; dTDP-L-rhamnose biosynthesis.</text>
</comment>
<organism evidence="6 7">
    <name type="scientific">Pedobacter albus</name>
    <dbReference type="NCBI Taxonomy" id="3113905"/>
    <lineage>
        <taxon>Bacteria</taxon>
        <taxon>Pseudomonadati</taxon>
        <taxon>Bacteroidota</taxon>
        <taxon>Sphingobacteriia</taxon>
        <taxon>Sphingobacteriales</taxon>
        <taxon>Sphingobacteriaceae</taxon>
        <taxon>Pedobacter</taxon>
    </lineage>
</organism>
<evidence type="ECO:0000313" key="7">
    <source>
        <dbReference type="Proteomes" id="UP001336835"/>
    </source>
</evidence>
<dbReference type="PANTHER" id="PTHR21047">
    <property type="entry name" value="DTDP-6-DEOXY-D-GLUCOSE-3,5 EPIMERASE"/>
    <property type="match status" value="1"/>
</dbReference>
<accession>A0ABU7I979</accession>
<protein>
    <recommendedName>
        <fullName evidence="4 5">dTDP-4-dehydrorhamnose 3,5-epimerase</fullName>
        <ecNumber evidence="3 5">5.1.3.13</ecNumber>
    </recommendedName>
    <alternativeName>
        <fullName evidence="5">Thymidine diphospho-4-keto-rhamnose 3,5-epimerase</fullName>
    </alternativeName>
</protein>
<comment type="catalytic activity">
    <reaction evidence="1 5">
        <text>dTDP-4-dehydro-6-deoxy-alpha-D-glucose = dTDP-4-dehydro-beta-L-rhamnose</text>
        <dbReference type="Rhea" id="RHEA:16969"/>
        <dbReference type="ChEBI" id="CHEBI:57649"/>
        <dbReference type="ChEBI" id="CHEBI:62830"/>
        <dbReference type="EC" id="5.1.3.13"/>
    </reaction>
</comment>
<reference evidence="6 7" key="1">
    <citation type="submission" date="2024-01" db="EMBL/GenBank/DDBJ databases">
        <title>Pedobacter sp. nov., isolated from fresh soil.</title>
        <authorList>
            <person name="Le N.T.T."/>
        </authorList>
    </citation>
    <scope>NUCLEOTIDE SEQUENCE [LARGE SCALE GENOMIC DNA]</scope>
    <source>
        <strain evidence="6 7">KR3-3</strain>
    </source>
</reference>